<keyword evidence="2 8" id="KW-0690">Ribosome biogenesis</keyword>
<dbReference type="GO" id="GO:0004222">
    <property type="term" value="F:metalloendopeptidase activity"/>
    <property type="evidence" value="ECO:0007669"/>
    <property type="project" value="InterPro"/>
</dbReference>
<protein>
    <recommendedName>
        <fullName evidence="8">Endoribonuclease YbeY</fullName>
        <ecNumber evidence="8">3.1.-.-</ecNumber>
    </recommendedName>
</protein>
<dbReference type="RefSeq" id="WP_338292291.1">
    <property type="nucleotide sequence ID" value="NZ_AP027272.1"/>
</dbReference>
<comment type="subcellular location">
    <subcellularLocation>
        <location evidence="8">Cytoplasm</location>
    </subcellularLocation>
</comment>
<feature type="binding site" evidence="8">
    <location>
        <position position="143"/>
    </location>
    <ligand>
        <name>Zn(2+)</name>
        <dbReference type="ChEBI" id="CHEBI:29105"/>
        <note>catalytic</note>
    </ligand>
</feature>
<evidence type="ECO:0000256" key="4">
    <source>
        <dbReference type="ARBA" id="ARBA00022723"/>
    </source>
</evidence>
<evidence type="ECO:0000256" key="6">
    <source>
        <dbReference type="ARBA" id="ARBA00022801"/>
    </source>
</evidence>
<dbReference type="PROSITE" id="PS01306">
    <property type="entry name" value="UPF0054"/>
    <property type="match status" value="1"/>
</dbReference>
<evidence type="ECO:0000313" key="9">
    <source>
        <dbReference type="EMBL" id="BDX06261.1"/>
    </source>
</evidence>
<dbReference type="AlphaFoldDB" id="A0AA48HH13"/>
<gene>
    <name evidence="8 9" type="primary">ybeY</name>
    <name evidence="9" type="ORF">MACH26_17820</name>
</gene>
<dbReference type="GO" id="GO:0006364">
    <property type="term" value="P:rRNA processing"/>
    <property type="evidence" value="ECO:0007669"/>
    <property type="project" value="UniProtKB-UniRule"/>
</dbReference>
<dbReference type="PANTHER" id="PTHR46986:SF1">
    <property type="entry name" value="ENDORIBONUCLEASE YBEY, CHLOROPLASTIC"/>
    <property type="match status" value="1"/>
</dbReference>
<evidence type="ECO:0000256" key="5">
    <source>
        <dbReference type="ARBA" id="ARBA00022759"/>
    </source>
</evidence>
<keyword evidence="3 8" id="KW-0540">Nuclease</keyword>
<keyword evidence="10" id="KW-1185">Reference proteome</keyword>
<dbReference type="GO" id="GO:0008270">
    <property type="term" value="F:zinc ion binding"/>
    <property type="evidence" value="ECO:0007669"/>
    <property type="project" value="UniProtKB-UniRule"/>
</dbReference>
<evidence type="ECO:0000256" key="3">
    <source>
        <dbReference type="ARBA" id="ARBA00022722"/>
    </source>
</evidence>
<keyword evidence="6 8" id="KW-0378">Hydrolase</keyword>
<comment type="similarity">
    <text evidence="1 8">Belongs to the endoribonuclease YbeY family.</text>
</comment>
<dbReference type="KEGG" id="pmaw:MACH26_17820"/>
<sequence length="174" mass="19711">MTMQQTDENRLLADVDIQLAVAPPPEEALVASFSEWINRTLISVPKSLLVKYPQNEPLELTVRIVEEQESQSLNDTYRGKDKPTNVLSFPFEQPPGLNLPLLGDLVVCQSVVAQEAKQQKKDISAHWAHMLVHGTLHLLGYDHINDQEAEEMERLEVHILNSLGIDDPYQDHEL</sequence>
<evidence type="ECO:0000256" key="1">
    <source>
        <dbReference type="ARBA" id="ARBA00010875"/>
    </source>
</evidence>
<comment type="function">
    <text evidence="8">Single strand-specific metallo-endoribonuclease involved in late-stage 70S ribosome quality control and in maturation of the 3' terminus of the 16S rRNA.</text>
</comment>
<dbReference type="EMBL" id="AP027272">
    <property type="protein sequence ID" value="BDX06261.1"/>
    <property type="molecule type" value="Genomic_DNA"/>
</dbReference>
<keyword evidence="4 8" id="KW-0479">Metal-binding</keyword>
<accession>A0AA48HH13</accession>
<keyword evidence="8" id="KW-0698">rRNA processing</keyword>
<dbReference type="Pfam" id="PF02130">
    <property type="entry name" value="YbeY"/>
    <property type="match status" value="1"/>
</dbReference>
<keyword evidence="8" id="KW-0963">Cytoplasm</keyword>
<dbReference type="InterPro" id="IPR002036">
    <property type="entry name" value="YbeY"/>
</dbReference>
<evidence type="ECO:0000256" key="8">
    <source>
        <dbReference type="HAMAP-Rule" id="MF_00009"/>
    </source>
</evidence>
<feature type="binding site" evidence="8">
    <location>
        <position position="137"/>
    </location>
    <ligand>
        <name>Zn(2+)</name>
        <dbReference type="ChEBI" id="CHEBI:29105"/>
        <note>catalytic</note>
    </ligand>
</feature>
<comment type="cofactor">
    <cofactor evidence="8">
        <name>Zn(2+)</name>
        <dbReference type="ChEBI" id="CHEBI:29105"/>
    </cofactor>
    <text evidence="8">Binds 1 zinc ion.</text>
</comment>
<reference evidence="9" key="1">
    <citation type="submission" date="2023-01" db="EMBL/GenBank/DDBJ databases">
        <title>Complete genome sequence of Planctobacterium marinum strain Dej080120_11.</title>
        <authorList>
            <person name="Ueki S."/>
            <person name="Maruyama F."/>
        </authorList>
    </citation>
    <scope>NUCLEOTIDE SEQUENCE</scope>
    <source>
        <strain evidence="9">Dej080120_11</strain>
    </source>
</reference>
<feature type="binding site" evidence="8">
    <location>
        <position position="133"/>
    </location>
    <ligand>
        <name>Zn(2+)</name>
        <dbReference type="ChEBI" id="CHEBI:29105"/>
        <note>catalytic</note>
    </ligand>
</feature>
<evidence type="ECO:0000256" key="7">
    <source>
        <dbReference type="ARBA" id="ARBA00022833"/>
    </source>
</evidence>
<dbReference type="EC" id="3.1.-.-" evidence="8"/>
<dbReference type="Proteomes" id="UP001333710">
    <property type="component" value="Chromosome"/>
</dbReference>
<dbReference type="InterPro" id="IPR023091">
    <property type="entry name" value="MetalPrtase_cat_dom_sf_prd"/>
</dbReference>
<dbReference type="SUPFAM" id="SSF55486">
    <property type="entry name" value="Metalloproteases ('zincins'), catalytic domain"/>
    <property type="match status" value="1"/>
</dbReference>
<dbReference type="HAMAP" id="MF_00009">
    <property type="entry name" value="Endoribonucl_YbeY"/>
    <property type="match status" value="1"/>
</dbReference>
<dbReference type="Gene3D" id="3.40.390.30">
    <property type="entry name" value="Metalloproteases ('zincins'), catalytic domain"/>
    <property type="match status" value="1"/>
</dbReference>
<dbReference type="InterPro" id="IPR020549">
    <property type="entry name" value="YbeY_CS"/>
</dbReference>
<evidence type="ECO:0000313" key="10">
    <source>
        <dbReference type="Proteomes" id="UP001333710"/>
    </source>
</evidence>
<name>A0AA48HH13_9ALTE</name>
<keyword evidence="7 8" id="KW-0862">Zinc</keyword>
<dbReference type="GO" id="GO:0004521">
    <property type="term" value="F:RNA endonuclease activity"/>
    <property type="evidence" value="ECO:0007669"/>
    <property type="project" value="UniProtKB-UniRule"/>
</dbReference>
<keyword evidence="5 8" id="KW-0255">Endonuclease</keyword>
<proteinExistence type="inferred from homology"/>
<dbReference type="GO" id="GO:0005737">
    <property type="term" value="C:cytoplasm"/>
    <property type="evidence" value="ECO:0007669"/>
    <property type="project" value="UniProtKB-SubCell"/>
</dbReference>
<organism evidence="9 10">
    <name type="scientific">Planctobacterium marinum</name>
    <dbReference type="NCBI Taxonomy" id="1631968"/>
    <lineage>
        <taxon>Bacteria</taxon>
        <taxon>Pseudomonadati</taxon>
        <taxon>Pseudomonadota</taxon>
        <taxon>Gammaproteobacteria</taxon>
        <taxon>Alteromonadales</taxon>
        <taxon>Alteromonadaceae</taxon>
        <taxon>Planctobacterium</taxon>
    </lineage>
</organism>
<evidence type="ECO:0000256" key="2">
    <source>
        <dbReference type="ARBA" id="ARBA00022517"/>
    </source>
</evidence>
<dbReference type="NCBIfam" id="TIGR00043">
    <property type="entry name" value="rRNA maturation RNase YbeY"/>
    <property type="match status" value="1"/>
</dbReference>
<dbReference type="PANTHER" id="PTHR46986">
    <property type="entry name" value="ENDORIBONUCLEASE YBEY, CHLOROPLASTIC"/>
    <property type="match status" value="1"/>
</dbReference>